<proteinExistence type="predicted"/>
<dbReference type="Proteomes" id="UP000646548">
    <property type="component" value="Unassembled WGS sequence"/>
</dbReference>
<comment type="caution">
    <text evidence="2">The sequence shown here is derived from an EMBL/GenBank/DDBJ whole genome shotgun (WGS) entry which is preliminary data.</text>
</comment>
<keyword evidence="1" id="KW-0472">Membrane</keyword>
<accession>A0A834FEB2</accession>
<name>A0A834FEB2_ORYME</name>
<organism evidence="2 3">
    <name type="scientific">Oryzias melastigma</name>
    <name type="common">Marine medaka</name>
    <dbReference type="NCBI Taxonomy" id="30732"/>
    <lineage>
        <taxon>Eukaryota</taxon>
        <taxon>Metazoa</taxon>
        <taxon>Chordata</taxon>
        <taxon>Craniata</taxon>
        <taxon>Vertebrata</taxon>
        <taxon>Euteleostomi</taxon>
        <taxon>Actinopterygii</taxon>
        <taxon>Neopterygii</taxon>
        <taxon>Teleostei</taxon>
        <taxon>Neoteleostei</taxon>
        <taxon>Acanthomorphata</taxon>
        <taxon>Ovalentaria</taxon>
        <taxon>Atherinomorphae</taxon>
        <taxon>Beloniformes</taxon>
        <taxon>Adrianichthyidae</taxon>
        <taxon>Oryziinae</taxon>
        <taxon>Oryzias</taxon>
    </lineage>
</organism>
<keyword evidence="1" id="KW-1133">Transmembrane helix</keyword>
<evidence type="ECO:0000313" key="3">
    <source>
        <dbReference type="Proteomes" id="UP000646548"/>
    </source>
</evidence>
<reference evidence="2" key="1">
    <citation type="journal article" name="BMC Genomics">
        <title>Long-read sequencing and de novo genome assembly of marine medaka (Oryzias melastigma).</title>
        <authorList>
            <person name="Liang P."/>
            <person name="Saqib H.S.A."/>
            <person name="Ni X."/>
            <person name="Shen Y."/>
        </authorList>
    </citation>
    <scope>NUCLEOTIDE SEQUENCE</scope>
    <source>
        <strain evidence="2">Bigg-433</strain>
    </source>
</reference>
<protein>
    <submittedName>
        <fullName evidence="2">Uncharacterized protein</fullName>
    </submittedName>
</protein>
<sequence length="105" mass="12077">MGEKKKKKPNTRNLTGNEARELSNLVGKKRICALLHNLTKNKRKSPTLQTIFHDYSLKIGYLISPHDHILFFSSFSYFVIYFTPMFPSSSSKTIQKVPASDVRIM</sequence>
<feature type="transmembrane region" description="Helical" evidence="1">
    <location>
        <begin position="68"/>
        <end position="86"/>
    </location>
</feature>
<dbReference type="EMBL" id="WKFB01000207">
    <property type="protein sequence ID" value="KAF6731716.1"/>
    <property type="molecule type" value="Genomic_DNA"/>
</dbReference>
<keyword evidence="1" id="KW-0812">Transmembrane</keyword>
<evidence type="ECO:0000313" key="2">
    <source>
        <dbReference type="EMBL" id="KAF6731716.1"/>
    </source>
</evidence>
<evidence type="ECO:0000256" key="1">
    <source>
        <dbReference type="SAM" id="Phobius"/>
    </source>
</evidence>
<gene>
    <name evidence="2" type="ORF">FQA47_020663</name>
</gene>
<dbReference type="AlphaFoldDB" id="A0A834FEB2"/>